<evidence type="ECO:0000256" key="7">
    <source>
        <dbReference type="ARBA" id="ARBA00022975"/>
    </source>
</evidence>
<dbReference type="CDD" id="cd06218">
    <property type="entry name" value="DHOD_e_trans"/>
    <property type="match status" value="1"/>
</dbReference>
<keyword evidence="17" id="KW-1185">Reference proteome</keyword>
<dbReference type="SUPFAM" id="SSF52343">
    <property type="entry name" value="Ferredoxin reductase-like, C-terminal NADP-linked domain"/>
    <property type="match status" value="1"/>
</dbReference>
<dbReference type="STRING" id="1122997.GCA_000425285_01335"/>
<keyword evidence="6 11" id="KW-0274">FAD</keyword>
<evidence type="ECO:0000256" key="9">
    <source>
        <dbReference type="ARBA" id="ARBA00023004"/>
    </source>
</evidence>
<feature type="binding site" evidence="11 13">
    <location>
        <position position="282"/>
    </location>
    <ligand>
        <name>[2Fe-2S] cluster</name>
        <dbReference type="ChEBI" id="CHEBI:190135"/>
    </ligand>
</feature>
<evidence type="ECO:0000259" key="15">
    <source>
        <dbReference type="PROSITE" id="PS51384"/>
    </source>
</evidence>
<dbReference type="Gene3D" id="2.10.240.10">
    <property type="entry name" value="Dihydroorotate dehydrogenase, electron transfer subunit"/>
    <property type="match status" value="1"/>
</dbReference>
<dbReference type="Gene3D" id="3.40.50.80">
    <property type="entry name" value="Nucleotide-binding domain of ferredoxin-NADP reductase (FNR) module"/>
    <property type="match status" value="1"/>
</dbReference>
<dbReference type="SUPFAM" id="SSF63380">
    <property type="entry name" value="Riboflavin synthase domain-like"/>
    <property type="match status" value="1"/>
</dbReference>
<keyword evidence="5 11" id="KW-0479">Metal-binding</keyword>
<dbReference type="GO" id="GO:0050660">
    <property type="term" value="F:flavin adenine dinucleotide binding"/>
    <property type="evidence" value="ECO:0007669"/>
    <property type="project" value="InterPro"/>
</dbReference>
<evidence type="ECO:0000313" key="16">
    <source>
        <dbReference type="EMBL" id="VEI02270.1"/>
    </source>
</evidence>
<dbReference type="PROSITE" id="PS51384">
    <property type="entry name" value="FAD_FR"/>
    <property type="match status" value="1"/>
</dbReference>
<feature type="region of interest" description="Disordered" evidence="14">
    <location>
        <begin position="1"/>
        <end position="22"/>
    </location>
</feature>
<evidence type="ECO:0000256" key="6">
    <source>
        <dbReference type="ARBA" id="ARBA00022827"/>
    </source>
</evidence>
<comment type="function">
    <text evidence="11">Responsible for channeling the electrons from the oxidation of dihydroorotate from the FMN redox center in the PyrD type B subunit to the ultimate electron acceptor NAD(+).</text>
</comment>
<feature type="binding site" evidence="11 12">
    <location>
        <begin position="87"/>
        <end position="90"/>
    </location>
    <ligand>
        <name>FAD</name>
        <dbReference type="ChEBI" id="CHEBI:57692"/>
    </ligand>
</feature>
<dbReference type="GO" id="GO:0044205">
    <property type="term" value="P:'de novo' UMP biosynthetic process"/>
    <property type="evidence" value="ECO:0007669"/>
    <property type="project" value="UniProtKB-UniRule"/>
</dbReference>
<dbReference type="InterPro" id="IPR019480">
    <property type="entry name" value="Dihydroorotate_DH_Fe-S-bd"/>
</dbReference>
<evidence type="ECO:0000256" key="8">
    <source>
        <dbReference type="ARBA" id="ARBA00022982"/>
    </source>
</evidence>
<comment type="cofactor">
    <cofactor evidence="13">
        <name>[2Fe-2S] cluster</name>
        <dbReference type="ChEBI" id="CHEBI:190135"/>
    </cofactor>
    <text evidence="13">Binds 1 [2Fe-2S] cluster per subunit.</text>
</comment>
<keyword evidence="3 11" id="KW-0285">Flavoprotein</keyword>
<comment type="subunit">
    <text evidence="11">Heterotetramer of 2 PyrK and 2 PyrD type B subunits.</text>
</comment>
<comment type="caution">
    <text evidence="11">Lacks conserved residue(s) required for the propagation of feature annotation.</text>
</comment>
<dbReference type="EMBL" id="LR134473">
    <property type="protein sequence ID" value="VEI02270.1"/>
    <property type="molecule type" value="Genomic_DNA"/>
</dbReference>
<dbReference type="InterPro" id="IPR037117">
    <property type="entry name" value="Dihydroorotate_DH_ele_sf"/>
</dbReference>
<feature type="binding site" evidence="11 12">
    <location>
        <begin position="104"/>
        <end position="106"/>
    </location>
    <ligand>
        <name>FAD</name>
        <dbReference type="ChEBI" id="CHEBI:57692"/>
    </ligand>
</feature>
<dbReference type="Gene3D" id="2.40.30.10">
    <property type="entry name" value="Translation factors"/>
    <property type="match status" value="1"/>
</dbReference>
<dbReference type="PANTHER" id="PTHR43513:SF3">
    <property type="entry name" value="DIHYDROOROTATE DEHYDROGENASE B (NAD(+)), ELECTRON TRANSFER SUBUNIT-RELATED"/>
    <property type="match status" value="1"/>
</dbReference>
<dbReference type="Proteomes" id="UP000277858">
    <property type="component" value="Chromosome"/>
</dbReference>
<evidence type="ECO:0000256" key="2">
    <source>
        <dbReference type="ARBA" id="ARBA00022448"/>
    </source>
</evidence>
<dbReference type="GO" id="GO:0046872">
    <property type="term" value="F:metal ion binding"/>
    <property type="evidence" value="ECO:0007669"/>
    <property type="project" value="UniProtKB-KW"/>
</dbReference>
<evidence type="ECO:0000256" key="1">
    <source>
        <dbReference type="ARBA" id="ARBA00006422"/>
    </source>
</evidence>
<comment type="pathway">
    <text evidence="11">Pyrimidine metabolism; UMP biosynthesis via de novo pathway; orotate from (S)-dihydroorotate (NAD(+) route): step 1/1.</text>
</comment>
<dbReference type="GO" id="GO:0009055">
    <property type="term" value="F:electron transfer activity"/>
    <property type="evidence" value="ECO:0007669"/>
    <property type="project" value="UniProtKB-UniRule"/>
</dbReference>
<evidence type="ECO:0000256" key="5">
    <source>
        <dbReference type="ARBA" id="ARBA00022723"/>
    </source>
</evidence>
<keyword evidence="10 11" id="KW-0411">Iron-sulfur</keyword>
<evidence type="ECO:0000256" key="4">
    <source>
        <dbReference type="ARBA" id="ARBA00022714"/>
    </source>
</evidence>
<dbReference type="InterPro" id="IPR023455">
    <property type="entry name" value="Dihydroorotate_DHASE_ETsu"/>
</dbReference>
<dbReference type="Pfam" id="PF10418">
    <property type="entry name" value="DHODB_Fe-S_bind"/>
    <property type="match status" value="1"/>
</dbReference>
<keyword evidence="7 11" id="KW-0665">Pyrimidine biosynthesis</keyword>
<dbReference type="InterPro" id="IPR017938">
    <property type="entry name" value="Riboflavin_synthase-like_b-brl"/>
</dbReference>
<protein>
    <recommendedName>
        <fullName evidence="11">Dihydroorotate dehydrogenase B (NAD(+)), electron transfer subunit</fullName>
    </recommendedName>
    <alternativeName>
        <fullName evidence="11">Dihydroorotate oxidase B, electron transfer subunit</fullName>
    </alternativeName>
</protein>
<feature type="binding site" evidence="11 13">
    <location>
        <position position="259"/>
    </location>
    <ligand>
        <name>[2Fe-2S] cluster</name>
        <dbReference type="ChEBI" id="CHEBI:190135"/>
    </ligand>
</feature>
<comment type="similarity">
    <text evidence="1 11">Belongs to the PyrK family.</text>
</comment>
<proteinExistence type="inferred from homology"/>
<keyword evidence="2 11" id="KW-0813">Transport</keyword>
<accession>A0A448NWF4</accession>
<evidence type="ECO:0000256" key="13">
    <source>
        <dbReference type="PIRSR" id="PIRSR006816-2"/>
    </source>
</evidence>
<dbReference type="InterPro" id="IPR012165">
    <property type="entry name" value="Cyt_c3_hydrogenase_gsu"/>
</dbReference>
<dbReference type="UniPathway" id="UPA00070">
    <property type="reaction ID" value="UER00945"/>
</dbReference>
<dbReference type="InterPro" id="IPR039261">
    <property type="entry name" value="FNR_nucleotide-bd"/>
</dbReference>
<feature type="binding site" evidence="11 13">
    <location>
        <position position="267"/>
    </location>
    <ligand>
        <name>[2Fe-2S] cluster</name>
        <dbReference type="ChEBI" id="CHEBI:190135"/>
    </ligand>
</feature>
<evidence type="ECO:0000256" key="11">
    <source>
        <dbReference type="HAMAP-Rule" id="MF_01211"/>
    </source>
</evidence>
<evidence type="ECO:0000256" key="12">
    <source>
        <dbReference type="PIRSR" id="PIRSR006816-1"/>
    </source>
</evidence>
<feature type="domain" description="FAD-binding FR-type" evidence="15">
    <location>
        <begin position="32"/>
        <end position="136"/>
    </location>
</feature>
<evidence type="ECO:0000256" key="10">
    <source>
        <dbReference type="ARBA" id="ARBA00023014"/>
    </source>
</evidence>
<dbReference type="HAMAP" id="MF_01211">
    <property type="entry name" value="DHODB_Fe_S_bind"/>
    <property type="match status" value="1"/>
</dbReference>
<name>A0A448NWF4_9ACTN</name>
<reference evidence="16 17" key="1">
    <citation type="submission" date="2018-12" db="EMBL/GenBank/DDBJ databases">
        <authorList>
            <consortium name="Pathogen Informatics"/>
        </authorList>
    </citation>
    <scope>NUCLEOTIDE SEQUENCE [LARGE SCALE GENOMIC DNA]</scope>
    <source>
        <strain evidence="16 17">NCTC13652</strain>
    </source>
</reference>
<keyword evidence="4 11" id="KW-0001">2Fe-2S</keyword>
<sequence length="295" mass="30598">MTEPTASPRPGSDCSGSDRPGTARLAGVIRRDGPQLLDLVANTRIAGDVFSLVLRRPETAPAPQPGTFLDLLPVIPAQSGGAPVLRRPLSIADCSADGRDLTVILRVVGAGSAALAGQPVGSQIDVLGPLGHGFDLDAVPAGGRALLVGGGVGVPPLYLLARRLVERGVQVQMRLGFRDAGDLFLIEEFARLGEVLISTDDGSAGARGTVADLAGDPRALAFTPDGVFACGPLPMLRHVQAAFGTVVCTQLSLEERMACGVGACYACVVTDAADRDHQHRICWDGPVFRAEEVVL</sequence>
<dbReference type="PANTHER" id="PTHR43513">
    <property type="entry name" value="DIHYDROOROTATE DEHYDROGENASE B (NAD(+)), ELECTRON TRANSFER SUBUNIT"/>
    <property type="match status" value="1"/>
</dbReference>
<dbReference type="GO" id="GO:0016491">
    <property type="term" value="F:oxidoreductase activity"/>
    <property type="evidence" value="ECO:0007669"/>
    <property type="project" value="InterPro"/>
</dbReference>
<dbReference type="PIRSF" id="PIRSF006816">
    <property type="entry name" value="Cyc3_hyd_g"/>
    <property type="match status" value="1"/>
</dbReference>
<evidence type="ECO:0000313" key="17">
    <source>
        <dbReference type="Proteomes" id="UP000277858"/>
    </source>
</evidence>
<dbReference type="InterPro" id="IPR050353">
    <property type="entry name" value="PyrK_electron_transfer"/>
</dbReference>
<keyword evidence="8 11" id="KW-0249">Electron transport</keyword>
<feature type="binding site" evidence="11 13">
    <location>
        <position position="264"/>
    </location>
    <ligand>
        <name>[2Fe-2S] cluster</name>
        <dbReference type="ChEBI" id="CHEBI:190135"/>
    </ligand>
</feature>
<comment type="cofactor">
    <cofactor evidence="11">
        <name>[2Fe-2S] cluster</name>
        <dbReference type="ChEBI" id="CHEBI:190135"/>
    </cofactor>
    <text evidence="11">Binds 1 [2Fe-2S] cluster per subunit.</text>
</comment>
<comment type="cofactor">
    <cofactor evidence="11 12">
        <name>FAD</name>
        <dbReference type="ChEBI" id="CHEBI:57692"/>
    </cofactor>
    <text evidence="11 12">Binds 1 FAD per subunit.</text>
</comment>
<gene>
    <name evidence="11 16" type="primary">pyrK</name>
    <name evidence="16" type="ORF">NCTC13652_00441</name>
</gene>
<keyword evidence="9 11" id="KW-0408">Iron</keyword>
<evidence type="ECO:0000256" key="3">
    <source>
        <dbReference type="ARBA" id="ARBA00022630"/>
    </source>
</evidence>
<evidence type="ECO:0000256" key="14">
    <source>
        <dbReference type="SAM" id="MobiDB-lite"/>
    </source>
</evidence>
<dbReference type="OrthoDB" id="9796486at2"/>
<dbReference type="AlphaFoldDB" id="A0A448NWF4"/>
<dbReference type="InterPro" id="IPR017927">
    <property type="entry name" value="FAD-bd_FR_type"/>
</dbReference>
<dbReference type="GO" id="GO:0051537">
    <property type="term" value="F:2 iron, 2 sulfur cluster binding"/>
    <property type="evidence" value="ECO:0007669"/>
    <property type="project" value="UniProtKB-KW"/>
</dbReference>
<organism evidence="16 17">
    <name type="scientific">Acidipropionibacterium jensenii</name>
    <dbReference type="NCBI Taxonomy" id="1749"/>
    <lineage>
        <taxon>Bacteria</taxon>
        <taxon>Bacillati</taxon>
        <taxon>Actinomycetota</taxon>
        <taxon>Actinomycetes</taxon>
        <taxon>Propionibacteriales</taxon>
        <taxon>Propionibacteriaceae</taxon>
        <taxon>Acidipropionibacterium</taxon>
    </lineage>
</organism>